<evidence type="ECO:0000313" key="4">
    <source>
        <dbReference type="WBParaSite" id="NBR_0001719401-mRNA-1"/>
    </source>
</evidence>
<protein>
    <submittedName>
        <fullName evidence="2 4">Uncharacterized protein</fullName>
    </submittedName>
</protein>
<dbReference type="Proteomes" id="UP000271162">
    <property type="component" value="Unassembled WGS sequence"/>
</dbReference>
<feature type="region of interest" description="Disordered" evidence="1">
    <location>
        <begin position="1"/>
        <end position="52"/>
    </location>
</feature>
<evidence type="ECO:0000313" key="3">
    <source>
        <dbReference type="Proteomes" id="UP000271162"/>
    </source>
</evidence>
<reference evidence="2 3" key="2">
    <citation type="submission" date="2018-11" db="EMBL/GenBank/DDBJ databases">
        <authorList>
            <consortium name="Pathogen Informatics"/>
        </authorList>
    </citation>
    <scope>NUCLEOTIDE SEQUENCE [LARGE SCALE GENOMIC DNA]</scope>
</reference>
<evidence type="ECO:0000256" key="1">
    <source>
        <dbReference type="SAM" id="MobiDB-lite"/>
    </source>
</evidence>
<organism evidence="4">
    <name type="scientific">Nippostrongylus brasiliensis</name>
    <name type="common">Rat hookworm</name>
    <dbReference type="NCBI Taxonomy" id="27835"/>
    <lineage>
        <taxon>Eukaryota</taxon>
        <taxon>Metazoa</taxon>
        <taxon>Ecdysozoa</taxon>
        <taxon>Nematoda</taxon>
        <taxon>Chromadorea</taxon>
        <taxon>Rhabditida</taxon>
        <taxon>Rhabditina</taxon>
        <taxon>Rhabditomorpha</taxon>
        <taxon>Strongyloidea</taxon>
        <taxon>Heligmosomidae</taxon>
        <taxon>Nippostrongylus</taxon>
    </lineage>
</organism>
<accession>A0A0N4YJN9</accession>
<feature type="compositionally biased region" description="Polar residues" evidence="1">
    <location>
        <begin position="29"/>
        <end position="42"/>
    </location>
</feature>
<dbReference type="AlphaFoldDB" id="A0A0N4YJN9"/>
<dbReference type="WBParaSite" id="NBR_0001719401-mRNA-1">
    <property type="protein sequence ID" value="NBR_0001719401-mRNA-1"/>
    <property type="gene ID" value="NBR_0001719401"/>
</dbReference>
<dbReference type="OMA" id="CIDDARY"/>
<keyword evidence="3" id="KW-1185">Reference proteome</keyword>
<gene>
    <name evidence="2" type="ORF">NBR_LOCUS17195</name>
</gene>
<reference evidence="4" key="1">
    <citation type="submission" date="2017-02" db="UniProtKB">
        <authorList>
            <consortium name="WormBaseParasite"/>
        </authorList>
    </citation>
    <scope>IDENTIFICATION</scope>
</reference>
<sequence length="67" mass="7225">MSTSPNLRGDRLDPFGGQHSYLRVPGHSGRTSPSVASNTSEPESCIDDARYQDDDDVDIDACIDVGK</sequence>
<name>A0A0N4YJN9_NIPBR</name>
<dbReference type="EMBL" id="UYSL01022609">
    <property type="protein sequence ID" value="VDL80808.1"/>
    <property type="molecule type" value="Genomic_DNA"/>
</dbReference>
<evidence type="ECO:0000313" key="2">
    <source>
        <dbReference type="EMBL" id="VDL80808.1"/>
    </source>
</evidence>
<proteinExistence type="predicted"/>